<sequence>MTIPGAIIAILPLLYQLYSLLQTSRKDKNNLIEKLSNELHREVPKAYVVESLIAKLHKMRAPKYDELKIILNRNNGFEIMNTYATGRRMVSIIELNTTLVPVRFEYSELYKKREYRRGIRISFLVVGLIAYYFGYKYQTEVLDQLVYSSTEERIMVMGSEIAFGLNMINAILGFLIYMPFTVHAARVWFCRFTIKRLNVLLNAEAMHVTSDIQMKPER</sequence>
<gene>
    <name evidence="2" type="ORF">HA51_04405</name>
</gene>
<keyword evidence="1" id="KW-0472">Membrane</keyword>
<dbReference type="EMBL" id="MLFR01000002">
    <property type="protein sequence ID" value="ORM71130.1"/>
    <property type="molecule type" value="Genomic_DNA"/>
</dbReference>
<keyword evidence="1" id="KW-1133">Transmembrane helix</keyword>
<organism evidence="2 3">
    <name type="scientific">Pantoea rwandensis</name>
    <dbReference type="NCBI Taxonomy" id="1076550"/>
    <lineage>
        <taxon>Bacteria</taxon>
        <taxon>Pseudomonadati</taxon>
        <taxon>Pseudomonadota</taxon>
        <taxon>Gammaproteobacteria</taxon>
        <taxon>Enterobacterales</taxon>
        <taxon>Erwiniaceae</taxon>
        <taxon>Pantoea</taxon>
    </lineage>
</organism>
<evidence type="ECO:0000313" key="2">
    <source>
        <dbReference type="EMBL" id="ORM71130.1"/>
    </source>
</evidence>
<feature type="transmembrane region" description="Helical" evidence="1">
    <location>
        <begin position="6"/>
        <end position="21"/>
    </location>
</feature>
<dbReference type="AlphaFoldDB" id="A0A1X1D3G9"/>
<protein>
    <submittedName>
        <fullName evidence="2">Uncharacterized protein</fullName>
    </submittedName>
</protein>
<proteinExistence type="predicted"/>
<name>A0A1X1D3G9_9GAMM</name>
<dbReference type="Proteomes" id="UP000193558">
    <property type="component" value="Unassembled WGS sequence"/>
</dbReference>
<dbReference type="RefSeq" id="WP_084932372.1">
    <property type="nucleotide sequence ID" value="NZ_MLFR01000002.1"/>
</dbReference>
<accession>A0A1X1D3G9</accession>
<evidence type="ECO:0000313" key="3">
    <source>
        <dbReference type="Proteomes" id="UP000193558"/>
    </source>
</evidence>
<reference evidence="2 3" key="1">
    <citation type="journal article" date="2017" name="Antonie Van Leeuwenhoek">
        <title>Phylogenomic resolution of the bacterial genus Pantoea and its relationship with Erwinia and Tatumella.</title>
        <authorList>
            <person name="Palmer M."/>
            <person name="Steenkamp E.T."/>
            <person name="Coetzee M.P."/>
            <person name="Chan W.Y."/>
            <person name="van Zyl E."/>
            <person name="De Maayer P."/>
            <person name="Coutinho T.A."/>
            <person name="Blom J."/>
            <person name="Smits T.H."/>
            <person name="Duffy B."/>
            <person name="Venter S.N."/>
        </authorList>
    </citation>
    <scope>NUCLEOTIDE SEQUENCE [LARGE SCALE GENOMIC DNA]</scope>
    <source>
        <strain evidence="2 3">LMG 26275</strain>
    </source>
</reference>
<feature type="transmembrane region" description="Helical" evidence="1">
    <location>
        <begin position="118"/>
        <end position="134"/>
    </location>
</feature>
<evidence type="ECO:0000256" key="1">
    <source>
        <dbReference type="SAM" id="Phobius"/>
    </source>
</evidence>
<keyword evidence="1" id="KW-0812">Transmembrane</keyword>
<comment type="caution">
    <text evidence="2">The sequence shown here is derived from an EMBL/GenBank/DDBJ whole genome shotgun (WGS) entry which is preliminary data.</text>
</comment>